<evidence type="ECO:0000256" key="6">
    <source>
        <dbReference type="ARBA" id="ARBA00022989"/>
    </source>
</evidence>
<proteinExistence type="predicted"/>
<dbReference type="Gene3D" id="2.60.40.60">
    <property type="entry name" value="Cadherins"/>
    <property type="match status" value="2"/>
</dbReference>
<dbReference type="GO" id="GO:0007155">
    <property type="term" value="P:cell adhesion"/>
    <property type="evidence" value="ECO:0007669"/>
    <property type="project" value="UniProtKB-KW"/>
</dbReference>
<dbReference type="GO" id="GO:0005509">
    <property type="term" value="F:calcium ion binding"/>
    <property type="evidence" value="ECO:0007669"/>
    <property type="project" value="UniProtKB-UniRule"/>
</dbReference>
<evidence type="ECO:0000256" key="5">
    <source>
        <dbReference type="ARBA" id="ARBA00022889"/>
    </source>
</evidence>
<evidence type="ECO:0000313" key="11">
    <source>
        <dbReference type="Proteomes" id="UP001529510"/>
    </source>
</evidence>
<dbReference type="GO" id="GO:0016020">
    <property type="term" value="C:membrane"/>
    <property type="evidence" value="ECO:0007669"/>
    <property type="project" value="UniProtKB-SubCell"/>
</dbReference>
<dbReference type="PROSITE" id="PS50268">
    <property type="entry name" value="CADHERIN_2"/>
    <property type="match status" value="1"/>
</dbReference>
<keyword evidence="6" id="KW-1133">Transmembrane helix</keyword>
<dbReference type="CDD" id="cd11304">
    <property type="entry name" value="Cadherin_repeat"/>
    <property type="match status" value="1"/>
</dbReference>
<dbReference type="AlphaFoldDB" id="A0ABD0PWU8"/>
<sequence>FSLDAETGWVTLRERLDYELMRRFTLTILARDGGGEETTGRLRINVLDVNDNAPVFQKEAYTGSLMENEQAPQQVVRAR</sequence>
<dbReference type="InterPro" id="IPR020894">
    <property type="entry name" value="Cadherin_CS"/>
</dbReference>
<keyword evidence="3" id="KW-0677">Repeat</keyword>
<dbReference type="InterPro" id="IPR002126">
    <property type="entry name" value="Cadherin-like_dom"/>
</dbReference>
<dbReference type="SUPFAM" id="SSF49313">
    <property type="entry name" value="Cadherin-like"/>
    <property type="match status" value="1"/>
</dbReference>
<dbReference type="InterPro" id="IPR050971">
    <property type="entry name" value="Cadherin-domain_protein"/>
</dbReference>
<evidence type="ECO:0000256" key="1">
    <source>
        <dbReference type="ARBA" id="ARBA00004370"/>
    </source>
</evidence>
<evidence type="ECO:0000256" key="8">
    <source>
        <dbReference type="PROSITE-ProRule" id="PRU00043"/>
    </source>
</evidence>
<keyword evidence="4 8" id="KW-0106">Calcium</keyword>
<keyword evidence="7" id="KW-0472">Membrane</keyword>
<comment type="subcellular location">
    <subcellularLocation>
        <location evidence="1">Membrane</location>
    </subcellularLocation>
</comment>
<dbReference type="Proteomes" id="UP001529510">
    <property type="component" value="Unassembled WGS sequence"/>
</dbReference>
<evidence type="ECO:0000256" key="3">
    <source>
        <dbReference type="ARBA" id="ARBA00022737"/>
    </source>
</evidence>
<feature type="non-terminal residue" evidence="10">
    <location>
        <position position="1"/>
    </location>
</feature>
<reference evidence="10 11" key="1">
    <citation type="submission" date="2024-05" db="EMBL/GenBank/DDBJ databases">
        <title>Genome sequencing and assembly of Indian major carp, Cirrhinus mrigala (Hamilton, 1822).</title>
        <authorList>
            <person name="Mohindra V."/>
            <person name="Chowdhury L.M."/>
            <person name="Lal K."/>
            <person name="Jena J.K."/>
        </authorList>
    </citation>
    <scope>NUCLEOTIDE SEQUENCE [LARGE SCALE GENOMIC DNA]</scope>
    <source>
        <strain evidence="10">CM1030</strain>
        <tissue evidence="10">Blood</tissue>
    </source>
</reference>
<dbReference type="EMBL" id="JAMKFB020000013">
    <property type="protein sequence ID" value="KAL0178513.1"/>
    <property type="molecule type" value="Genomic_DNA"/>
</dbReference>
<dbReference type="InterPro" id="IPR015919">
    <property type="entry name" value="Cadherin-like_sf"/>
</dbReference>
<keyword evidence="11" id="KW-1185">Reference proteome</keyword>
<protein>
    <recommendedName>
        <fullName evidence="9">Cadherin domain-containing protein</fullName>
    </recommendedName>
</protein>
<dbReference type="PROSITE" id="PS00232">
    <property type="entry name" value="CADHERIN_1"/>
    <property type="match status" value="1"/>
</dbReference>
<dbReference type="SMART" id="SM00112">
    <property type="entry name" value="CA"/>
    <property type="match status" value="1"/>
</dbReference>
<dbReference type="PANTHER" id="PTHR24025">
    <property type="entry name" value="DESMOGLEIN FAMILY MEMBER"/>
    <property type="match status" value="1"/>
</dbReference>
<keyword evidence="5" id="KW-0130">Cell adhesion</keyword>
<gene>
    <name evidence="10" type="ORF">M9458_027407</name>
</gene>
<accession>A0ABD0PWU8</accession>
<feature type="non-terminal residue" evidence="10">
    <location>
        <position position="79"/>
    </location>
</feature>
<feature type="domain" description="Cadherin" evidence="9">
    <location>
        <begin position="1"/>
        <end position="56"/>
    </location>
</feature>
<keyword evidence="2" id="KW-0812">Transmembrane</keyword>
<dbReference type="Pfam" id="PF00028">
    <property type="entry name" value="Cadherin"/>
    <property type="match status" value="1"/>
</dbReference>
<evidence type="ECO:0000259" key="9">
    <source>
        <dbReference type="PROSITE" id="PS50268"/>
    </source>
</evidence>
<evidence type="ECO:0000313" key="10">
    <source>
        <dbReference type="EMBL" id="KAL0178513.1"/>
    </source>
</evidence>
<dbReference type="GO" id="GO:0009653">
    <property type="term" value="P:anatomical structure morphogenesis"/>
    <property type="evidence" value="ECO:0007669"/>
    <property type="project" value="UniProtKB-ARBA"/>
</dbReference>
<dbReference type="PRINTS" id="PR00205">
    <property type="entry name" value="CADHERIN"/>
</dbReference>
<evidence type="ECO:0000256" key="7">
    <source>
        <dbReference type="ARBA" id="ARBA00023136"/>
    </source>
</evidence>
<evidence type="ECO:0000256" key="4">
    <source>
        <dbReference type="ARBA" id="ARBA00022837"/>
    </source>
</evidence>
<comment type="caution">
    <text evidence="10">The sequence shown here is derived from an EMBL/GenBank/DDBJ whole genome shotgun (WGS) entry which is preliminary data.</text>
</comment>
<dbReference type="PANTHER" id="PTHR24025:SF23">
    <property type="entry name" value="NEURAL-CADHERIN"/>
    <property type="match status" value="1"/>
</dbReference>
<evidence type="ECO:0000256" key="2">
    <source>
        <dbReference type="ARBA" id="ARBA00022692"/>
    </source>
</evidence>
<organism evidence="10 11">
    <name type="scientific">Cirrhinus mrigala</name>
    <name type="common">Mrigala</name>
    <dbReference type="NCBI Taxonomy" id="683832"/>
    <lineage>
        <taxon>Eukaryota</taxon>
        <taxon>Metazoa</taxon>
        <taxon>Chordata</taxon>
        <taxon>Craniata</taxon>
        <taxon>Vertebrata</taxon>
        <taxon>Euteleostomi</taxon>
        <taxon>Actinopterygii</taxon>
        <taxon>Neopterygii</taxon>
        <taxon>Teleostei</taxon>
        <taxon>Ostariophysi</taxon>
        <taxon>Cypriniformes</taxon>
        <taxon>Cyprinidae</taxon>
        <taxon>Labeoninae</taxon>
        <taxon>Labeonini</taxon>
        <taxon>Cirrhinus</taxon>
    </lineage>
</organism>
<name>A0ABD0PWU8_CIRMR</name>